<feature type="compositionally biased region" description="Low complexity" evidence="2">
    <location>
        <begin position="921"/>
        <end position="937"/>
    </location>
</feature>
<sequence>MSVPADPGGANPATPRRRPLPAGAPSQPTNTDPDDQEPTPTPELCREPPAARRQSFVSLPSTRPGILFQDLLLRDFFTAATPASLAPSRSPPADLWVTPAATSPTLCSNRVANILNFHLTSPPLSLRVESPLPRVFRTSVANENVARFIALRGSLRVASSCVALHLSMADAMSAAALLGEGEAFNAKHQTDCTAVTTGTAQLATDSNLSAHAPPLPTAPAPRTKVHAARRYAYLLVLAGPDAQSLPPLLPPPAHAMHSASDTTGRLEPNAEITPATPASCNFTPATKPYLRAVLSPAAPPRHAPSSPSFKPPANGCFRCLASDHQVQHCRDPVRCRRCGVSGHMERNCRSPRWPRRATPWPRRPTIPVPAGRVPVQPVPFSNADTTRLSSASPTYATPPTTSAPPPSPLVTPPPFPSAFNPLHLVASSSSTTPDFQLQPQPTPPSNTATTTTTETAPTAVPCPPSHATAPPSQPTPLPPLVEVHTTTSPTRPSPVRAAASCDAGTGNRSPPPAASPVRVPAPDPLAHAGVDAGFDAADSDDDDVEFVNSYGSPDQPPPAGHGHGNREDDILWMPEGNMERAHRIAYAFVHDDAPTGNVAPYIRAAIFAVTPGARFRLFPSSRGTMALRFDSKAMRDYVVDQSPLLHEDGRIDLERSEEGDNRFQFQPEWLALAAATGFPDEHWDEEGIRAAFRKVGNVVEIDPDCLPVEPDGEPLDCSSVRVLVERFRPSDLPDDIYVGNPSDGLGTVFNVETLRVWRREEQLDGQGRLRPFFRRPPPPGPNAFNAPPPPGPWARHGLGPAGGGPALHFGGLPPPFAGPSRFNGLDTVDSLLRAAYRRMAFPLLRPLQLPVILTFTPAPPLPNSPSSTPATALLGLPWYPQAPASPPPPPPPSPADAPPSPPPPATSPAAAPSRRGRRPRSTTSAAAASRNSSRIAAQAPTHFVDSTTKAMQRKALRESLANCSKDLKKQVASRRIFKRKHPIGALDLRRLAKAAGLSCADQRAVAIADVATPVP</sequence>
<gene>
    <name evidence="4" type="ORF">URODEC1_LOCUS36042</name>
</gene>
<feature type="compositionally biased region" description="Pro residues" evidence="2">
    <location>
        <begin position="774"/>
        <end position="792"/>
    </location>
</feature>
<name>A0ABC8YMC0_9POAL</name>
<dbReference type="Gene3D" id="4.10.60.10">
    <property type="entry name" value="Zinc finger, CCHC-type"/>
    <property type="match status" value="1"/>
</dbReference>
<feature type="compositionally biased region" description="Low complexity" evidence="2">
    <location>
        <begin position="445"/>
        <end position="459"/>
    </location>
</feature>
<dbReference type="InterPro" id="IPR001878">
    <property type="entry name" value="Znf_CCHC"/>
</dbReference>
<dbReference type="GO" id="GO:0008270">
    <property type="term" value="F:zinc ion binding"/>
    <property type="evidence" value="ECO:0007669"/>
    <property type="project" value="UniProtKB-KW"/>
</dbReference>
<dbReference type="SMART" id="SM00343">
    <property type="entry name" value="ZnF_C2HC"/>
    <property type="match status" value="2"/>
</dbReference>
<dbReference type="PANTHER" id="PTHR34303">
    <property type="entry name" value="OS01G0890400 PROTEIN-RELATED"/>
    <property type="match status" value="1"/>
</dbReference>
<dbReference type="PANTHER" id="PTHR34303:SF3">
    <property type="entry name" value="CCHC-TYPE DOMAIN-CONTAINING PROTEIN"/>
    <property type="match status" value="1"/>
</dbReference>
<keyword evidence="5" id="KW-1185">Reference proteome</keyword>
<keyword evidence="1" id="KW-0479">Metal-binding</keyword>
<feature type="compositionally biased region" description="Pro residues" evidence="2">
    <location>
        <begin position="883"/>
        <end position="906"/>
    </location>
</feature>
<feature type="compositionally biased region" description="Low complexity" evidence="2">
    <location>
        <begin position="485"/>
        <end position="494"/>
    </location>
</feature>
<keyword evidence="1" id="KW-0862">Zinc</keyword>
<proteinExistence type="predicted"/>
<feature type="compositionally biased region" description="Pro residues" evidence="2">
    <location>
        <begin position="509"/>
        <end position="523"/>
    </location>
</feature>
<organism evidence="4 5">
    <name type="scientific">Urochloa decumbens</name>
    <dbReference type="NCBI Taxonomy" id="240449"/>
    <lineage>
        <taxon>Eukaryota</taxon>
        <taxon>Viridiplantae</taxon>
        <taxon>Streptophyta</taxon>
        <taxon>Embryophyta</taxon>
        <taxon>Tracheophyta</taxon>
        <taxon>Spermatophyta</taxon>
        <taxon>Magnoliopsida</taxon>
        <taxon>Liliopsida</taxon>
        <taxon>Poales</taxon>
        <taxon>Poaceae</taxon>
        <taxon>PACMAD clade</taxon>
        <taxon>Panicoideae</taxon>
        <taxon>Panicodae</taxon>
        <taxon>Paniceae</taxon>
        <taxon>Melinidinae</taxon>
        <taxon>Urochloa</taxon>
    </lineage>
</organism>
<feature type="compositionally biased region" description="Low complexity" evidence="2">
    <location>
        <begin position="389"/>
        <end position="400"/>
    </location>
</feature>
<evidence type="ECO:0000313" key="5">
    <source>
        <dbReference type="Proteomes" id="UP001497457"/>
    </source>
</evidence>
<feature type="region of interest" description="Disordered" evidence="2">
    <location>
        <begin position="1"/>
        <end position="58"/>
    </location>
</feature>
<dbReference type="Proteomes" id="UP001497457">
    <property type="component" value="Chromosome 17b"/>
</dbReference>
<feature type="region of interest" description="Disordered" evidence="2">
    <location>
        <begin position="768"/>
        <end position="812"/>
    </location>
</feature>
<dbReference type="PROSITE" id="PS50158">
    <property type="entry name" value="ZF_CCHC"/>
    <property type="match status" value="1"/>
</dbReference>
<dbReference type="EMBL" id="OZ075127">
    <property type="protein sequence ID" value="CAL4946364.1"/>
    <property type="molecule type" value="Genomic_DNA"/>
</dbReference>
<keyword evidence="1" id="KW-0863">Zinc-finger</keyword>
<reference evidence="4 5" key="2">
    <citation type="submission" date="2024-10" db="EMBL/GenBank/DDBJ databases">
        <authorList>
            <person name="Ryan C."/>
        </authorList>
    </citation>
    <scope>NUCLEOTIDE SEQUENCE [LARGE SCALE GENOMIC DNA]</scope>
</reference>
<dbReference type="SUPFAM" id="SSF57756">
    <property type="entry name" value="Retrovirus zinc finger-like domains"/>
    <property type="match status" value="1"/>
</dbReference>
<accession>A0ABC8YMC0</accession>
<feature type="compositionally biased region" description="Polar residues" evidence="2">
    <location>
        <begin position="426"/>
        <end position="438"/>
    </location>
</feature>
<feature type="compositionally biased region" description="Low complexity" evidence="2">
    <location>
        <begin position="524"/>
        <end position="536"/>
    </location>
</feature>
<evidence type="ECO:0000313" key="4">
    <source>
        <dbReference type="EMBL" id="CAL4946364.1"/>
    </source>
</evidence>
<evidence type="ECO:0000259" key="3">
    <source>
        <dbReference type="PROSITE" id="PS50158"/>
    </source>
</evidence>
<feature type="region of interest" description="Disordered" evidence="2">
    <location>
        <begin position="346"/>
        <end position="567"/>
    </location>
</feature>
<dbReference type="InterPro" id="IPR036875">
    <property type="entry name" value="Znf_CCHC_sf"/>
</dbReference>
<evidence type="ECO:0000256" key="2">
    <source>
        <dbReference type="SAM" id="MobiDB-lite"/>
    </source>
</evidence>
<feature type="compositionally biased region" description="Pro residues" evidence="2">
    <location>
        <begin position="401"/>
        <end position="416"/>
    </location>
</feature>
<dbReference type="AlphaFoldDB" id="A0ABC8YMC0"/>
<feature type="region of interest" description="Disordered" evidence="2">
    <location>
        <begin position="863"/>
        <end position="950"/>
    </location>
</feature>
<protein>
    <recommendedName>
        <fullName evidence="3">CCHC-type domain-containing protein</fullName>
    </recommendedName>
</protein>
<evidence type="ECO:0000256" key="1">
    <source>
        <dbReference type="PROSITE-ProRule" id="PRU00047"/>
    </source>
</evidence>
<reference evidence="5" key="1">
    <citation type="submission" date="2024-06" db="EMBL/GenBank/DDBJ databases">
        <authorList>
            <person name="Ryan C."/>
        </authorList>
    </citation>
    <scope>NUCLEOTIDE SEQUENCE [LARGE SCALE GENOMIC DNA]</scope>
</reference>
<feature type="domain" description="CCHC-type" evidence="3">
    <location>
        <begin position="334"/>
        <end position="350"/>
    </location>
</feature>